<feature type="chain" id="PRO_5045547360" description="DUF4352 domain-containing protein" evidence="3">
    <location>
        <begin position="18"/>
        <end position="239"/>
    </location>
</feature>
<gene>
    <name evidence="4" type="ORF">GCM10009867_23360</name>
</gene>
<evidence type="ECO:0000256" key="2">
    <source>
        <dbReference type="SAM" id="MobiDB-lite"/>
    </source>
</evidence>
<protein>
    <recommendedName>
        <fullName evidence="6">DUF4352 domain-containing protein</fullName>
    </recommendedName>
</protein>
<organism evidence="4 5">
    <name type="scientific">Pedococcus aerophilus</name>
    <dbReference type="NCBI Taxonomy" id="436356"/>
    <lineage>
        <taxon>Bacteria</taxon>
        <taxon>Bacillati</taxon>
        <taxon>Actinomycetota</taxon>
        <taxon>Actinomycetes</taxon>
        <taxon>Micrococcales</taxon>
        <taxon>Intrasporangiaceae</taxon>
        <taxon>Pedococcus</taxon>
    </lineage>
</organism>
<keyword evidence="1 3" id="KW-0732">Signal</keyword>
<evidence type="ECO:0000256" key="3">
    <source>
        <dbReference type="SAM" id="SignalP"/>
    </source>
</evidence>
<reference evidence="4 5" key="1">
    <citation type="journal article" date="2019" name="Int. J. Syst. Evol. Microbiol.">
        <title>The Global Catalogue of Microorganisms (GCM) 10K type strain sequencing project: providing services to taxonomists for standard genome sequencing and annotation.</title>
        <authorList>
            <consortium name="The Broad Institute Genomics Platform"/>
            <consortium name="The Broad Institute Genome Sequencing Center for Infectious Disease"/>
            <person name="Wu L."/>
            <person name="Ma J."/>
        </authorList>
    </citation>
    <scope>NUCLEOTIDE SEQUENCE [LARGE SCALE GENOMIC DNA]</scope>
    <source>
        <strain evidence="4 5">JCM 16378</strain>
    </source>
</reference>
<feature type="signal peptide" evidence="3">
    <location>
        <begin position="1"/>
        <end position="17"/>
    </location>
</feature>
<dbReference type="Proteomes" id="UP001501326">
    <property type="component" value="Unassembled WGS sequence"/>
</dbReference>
<comment type="caution">
    <text evidence="4">The sequence shown here is derived from an EMBL/GenBank/DDBJ whole genome shotgun (WGS) entry which is preliminary data.</text>
</comment>
<evidence type="ECO:0008006" key="6">
    <source>
        <dbReference type="Google" id="ProtNLM"/>
    </source>
</evidence>
<dbReference type="PROSITE" id="PS51257">
    <property type="entry name" value="PROKAR_LIPOPROTEIN"/>
    <property type="match status" value="1"/>
</dbReference>
<dbReference type="InterPro" id="IPR029050">
    <property type="entry name" value="Immunoprotect_excell_Ig-like"/>
</dbReference>
<keyword evidence="5" id="KW-1185">Reference proteome</keyword>
<evidence type="ECO:0000313" key="4">
    <source>
        <dbReference type="EMBL" id="GAA2737177.1"/>
    </source>
</evidence>
<feature type="compositionally biased region" description="Polar residues" evidence="2">
    <location>
        <begin position="67"/>
        <end position="77"/>
    </location>
</feature>
<dbReference type="EMBL" id="BAAARN010000002">
    <property type="protein sequence ID" value="GAA2737177.1"/>
    <property type="molecule type" value="Genomic_DNA"/>
</dbReference>
<evidence type="ECO:0000313" key="5">
    <source>
        <dbReference type="Proteomes" id="UP001501326"/>
    </source>
</evidence>
<accession>A0ABN3UQP9</accession>
<evidence type="ECO:0000256" key="1">
    <source>
        <dbReference type="ARBA" id="ARBA00022729"/>
    </source>
</evidence>
<name>A0ABN3UQP9_9MICO</name>
<feature type="region of interest" description="Disordered" evidence="2">
    <location>
        <begin position="21"/>
        <end position="104"/>
    </location>
</feature>
<sequence length="239" mass="24128">MSLRRLTAALAVGLVGAALVSGCSSDPTTPTAASRTGAVGAVSSSGTSTPSASATSSATTKGSATTEPSQSPTTSATVAPPLPQPVQSVPKVKRSGGATTPSVTAPAAKFSAPVKYPDGVRLEIVKTNRATETGHGPGVMAGREYVRFQLKLTNGSAKAINLNEVVLTTYYSSSKQLAAPVYTESAKTYDFSGTVAPGKSATAYYAFAVPDSGLKKLTMVVDFDGLHTSATYTGAVVLS</sequence>
<feature type="compositionally biased region" description="Low complexity" evidence="2">
    <location>
        <begin position="31"/>
        <end position="66"/>
    </location>
</feature>
<dbReference type="RefSeq" id="WP_344193547.1">
    <property type="nucleotide sequence ID" value="NZ_BAAARN010000002.1"/>
</dbReference>
<proteinExistence type="predicted"/>
<dbReference type="Gene3D" id="2.60.40.1240">
    <property type="match status" value="1"/>
</dbReference>